<gene>
    <name evidence="5" type="ORF">N2599_17405</name>
</gene>
<dbReference type="SUPFAM" id="SSF53335">
    <property type="entry name" value="S-adenosyl-L-methionine-dependent methyltransferases"/>
    <property type="match status" value="1"/>
</dbReference>
<protein>
    <submittedName>
        <fullName evidence="5">Class I SAM-dependent methyltransferase</fullName>
    </submittedName>
</protein>
<dbReference type="PANTHER" id="PTHR44942">
    <property type="entry name" value="METHYLTRANSF_11 DOMAIN-CONTAINING PROTEIN"/>
    <property type="match status" value="1"/>
</dbReference>
<dbReference type="CDD" id="cd02440">
    <property type="entry name" value="AdoMet_MTases"/>
    <property type="match status" value="1"/>
</dbReference>
<dbReference type="RefSeq" id="WP_027512062.1">
    <property type="nucleotide sequence ID" value="NZ_CP104143.1"/>
</dbReference>
<evidence type="ECO:0000313" key="5">
    <source>
        <dbReference type="EMBL" id="UWU13888.1"/>
    </source>
</evidence>
<dbReference type="PANTHER" id="PTHR44942:SF4">
    <property type="entry name" value="METHYLTRANSFERASE TYPE 11 DOMAIN-CONTAINING PROTEIN"/>
    <property type="match status" value="1"/>
</dbReference>
<proteinExistence type="inferred from homology"/>
<accession>A0ABY5XHF8</accession>
<dbReference type="Pfam" id="PF08241">
    <property type="entry name" value="Methyltransf_11"/>
    <property type="match status" value="1"/>
</dbReference>
<dbReference type="GO" id="GO:0008168">
    <property type="term" value="F:methyltransferase activity"/>
    <property type="evidence" value="ECO:0007669"/>
    <property type="project" value="UniProtKB-KW"/>
</dbReference>
<dbReference type="EMBL" id="CP104143">
    <property type="protein sequence ID" value="UWU13888.1"/>
    <property type="molecule type" value="Genomic_DNA"/>
</dbReference>
<evidence type="ECO:0000256" key="3">
    <source>
        <dbReference type="ARBA" id="ARBA00022679"/>
    </source>
</evidence>
<dbReference type="Gene3D" id="3.40.50.150">
    <property type="entry name" value="Vaccinia Virus protein VP39"/>
    <property type="match status" value="1"/>
</dbReference>
<dbReference type="InterPro" id="IPR013216">
    <property type="entry name" value="Methyltransf_11"/>
</dbReference>
<dbReference type="InterPro" id="IPR051052">
    <property type="entry name" value="Diverse_substrate_MTase"/>
</dbReference>
<dbReference type="InterPro" id="IPR029063">
    <property type="entry name" value="SAM-dependent_MTases_sf"/>
</dbReference>
<name>A0ABY5XHF8_RHISU</name>
<evidence type="ECO:0000256" key="1">
    <source>
        <dbReference type="ARBA" id="ARBA00008361"/>
    </source>
</evidence>
<dbReference type="Proteomes" id="UP001060123">
    <property type="component" value="Chromosome"/>
</dbReference>
<keyword evidence="2 5" id="KW-0489">Methyltransferase</keyword>
<evidence type="ECO:0000259" key="4">
    <source>
        <dbReference type="Pfam" id="PF08241"/>
    </source>
</evidence>
<keyword evidence="6" id="KW-1185">Reference proteome</keyword>
<sequence length="285" mass="31123">MTVPTLDRVFGRVAFGAEPSNYHAARPRYPEETWQLLRERSNLGPGIDILEIGAGTGLATAELLAHKPRRLAAVEPDMRLADFLRTSFADDCLQVLALPFEDANPEPASFDLVASATAFHWLEATPALRRIHELLRPGGAVALWWNVFGDVSRPDPFHDATKHLFVGHRASPSAGGADSSPYALDTDARIEEMTDAGFVPDPPEFIRWTLRLDASGVRSLYATYSNISALAPTERAHLLDALTEIAIGQFAGRVDRNMTTAIYTARRAQLQPSAAGLGRISGLKR</sequence>
<feature type="domain" description="Methyltransferase type 11" evidence="4">
    <location>
        <begin position="50"/>
        <end position="142"/>
    </location>
</feature>
<keyword evidence="3" id="KW-0808">Transferase</keyword>
<evidence type="ECO:0000313" key="6">
    <source>
        <dbReference type="Proteomes" id="UP001060123"/>
    </source>
</evidence>
<evidence type="ECO:0000256" key="2">
    <source>
        <dbReference type="ARBA" id="ARBA00022603"/>
    </source>
</evidence>
<comment type="similarity">
    <text evidence="1">Belongs to the methyltransferase superfamily.</text>
</comment>
<dbReference type="GO" id="GO:0032259">
    <property type="term" value="P:methylation"/>
    <property type="evidence" value="ECO:0007669"/>
    <property type="project" value="UniProtKB-KW"/>
</dbReference>
<organism evidence="5 6">
    <name type="scientific">Rhizobium sullae</name>
    <name type="common">Rhizobium hedysari</name>
    <dbReference type="NCBI Taxonomy" id="50338"/>
    <lineage>
        <taxon>Bacteria</taxon>
        <taxon>Pseudomonadati</taxon>
        <taxon>Pseudomonadota</taxon>
        <taxon>Alphaproteobacteria</taxon>
        <taxon>Hyphomicrobiales</taxon>
        <taxon>Rhizobiaceae</taxon>
        <taxon>Rhizobium/Agrobacterium group</taxon>
        <taxon>Rhizobium</taxon>
    </lineage>
</organism>
<reference evidence="5" key="1">
    <citation type="submission" date="2022-09" db="EMBL/GenBank/DDBJ databases">
        <title>Australian commercial rhizobial inoculants.</title>
        <authorList>
            <person name="Kohlmeier M.G."/>
            <person name="O'Hara G.W."/>
            <person name="Colombi E."/>
            <person name="Ramsay J.P."/>
            <person name="Terpolilli J."/>
        </authorList>
    </citation>
    <scope>NUCLEOTIDE SEQUENCE</scope>
    <source>
        <strain evidence="5">WSM1592</strain>
    </source>
</reference>